<comment type="caution">
    <text evidence="2">The sequence shown here is derived from an EMBL/GenBank/DDBJ whole genome shotgun (WGS) entry which is preliminary data.</text>
</comment>
<organism evidence="2 3">
    <name type="scientific">bacterium (Candidatus Blackallbacteria) CG17_big_fil_post_rev_8_21_14_2_50_48_46</name>
    <dbReference type="NCBI Taxonomy" id="2014261"/>
    <lineage>
        <taxon>Bacteria</taxon>
        <taxon>Candidatus Blackallbacteria</taxon>
    </lineage>
</organism>
<dbReference type="AlphaFoldDB" id="A0A2M7FYX3"/>
<dbReference type="Proteomes" id="UP000231019">
    <property type="component" value="Unassembled WGS sequence"/>
</dbReference>
<protein>
    <submittedName>
        <fullName evidence="2">Uncharacterized protein</fullName>
    </submittedName>
</protein>
<evidence type="ECO:0000313" key="3">
    <source>
        <dbReference type="Proteomes" id="UP000231019"/>
    </source>
</evidence>
<evidence type="ECO:0000313" key="2">
    <source>
        <dbReference type="EMBL" id="PIW14404.1"/>
    </source>
</evidence>
<dbReference type="EMBL" id="PFFQ01000060">
    <property type="protein sequence ID" value="PIW14404.1"/>
    <property type="molecule type" value="Genomic_DNA"/>
</dbReference>
<name>A0A2M7FYX3_9BACT</name>
<accession>A0A2M7FYX3</accession>
<sequence>MLPNINRSPEPLQNQIWPPNPTAMPAKESLVNQSLDLQLPQDQVSLQWPQSLESPNKIDTEEMNIQFFEPEDLQTEAKEQALEESKLKAKQSLLKDEKSLHQAQDKFSQIQSKYLLSFRRYEQAQDLLSDYQSQIHPGKNAPSELKQKINTLKFEVQRLHAETEQGRWALEQQNTVVDKLQLQVERSRSHYLLLNQEN</sequence>
<proteinExistence type="predicted"/>
<feature type="compositionally biased region" description="Polar residues" evidence="1">
    <location>
        <begin position="1"/>
        <end position="17"/>
    </location>
</feature>
<gene>
    <name evidence="2" type="ORF">COW36_21800</name>
</gene>
<reference evidence="2 3" key="1">
    <citation type="submission" date="2017-09" db="EMBL/GenBank/DDBJ databases">
        <title>Depth-based differentiation of microbial function through sediment-hosted aquifers and enrichment of novel symbionts in the deep terrestrial subsurface.</title>
        <authorList>
            <person name="Probst A.J."/>
            <person name="Ladd B."/>
            <person name="Jarett J.K."/>
            <person name="Geller-Mcgrath D.E."/>
            <person name="Sieber C.M."/>
            <person name="Emerson J.B."/>
            <person name="Anantharaman K."/>
            <person name="Thomas B.C."/>
            <person name="Malmstrom R."/>
            <person name="Stieglmeier M."/>
            <person name="Klingl A."/>
            <person name="Woyke T."/>
            <person name="Ryan C.M."/>
            <person name="Banfield J.F."/>
        </authorList>
    </citation>
    <scope>NUCLEOTIDE SEQUENCE [LARGE SCALE GENOMIC DNA]</scope>
    <source>
        <strain evidence="2">CG17_big_fil_post_rev_8_21_14_2_50_48_46</strain>
    </source>
</reference>
<evidence type="ECO:0000256" key="1">
    <source>
        <dbReference type="SAM" id="MobiDB-lite"/>
    </source>
</evidence>
<feature type="region of interest" description="Disordered" evidence="1">
    <location>
        <begin position="1"/>
        <end position="25"/>
    </location>
</feature>